<name>A0A078M0K6_9PSED</name>
<dbReference type="STRING" id="1499686.BN1079_02921"/>
<reference evidence="1 2" key="1">
    <citation type="submission" date="2014-07" db="EMBL/GenBank/DDBJ databases">
        <authorList>
            <person name="Urmite Genomes Urmite Genomes"/>
        </authorList>
    </citation>
    <scope>NUCLEOTIDE SEQUENCE [LARGE SCALE GENOMIC DNA]</scope>
    <source>
        <strain evidence="1 2">20_BN</strain>
    </source>
</reference>
<keyword evidence="2" id="KW-1185">Reference proteome</keyword>
<accession>A0A078M0K6</accession>
<sequence length="302" mass="34869">MEISPNKVWERKEWEEHVNDLLRIKHGQENYVPIPDRHNGDAGIEGFSFCGNAYQAFCPEELCTMAQLYEKQRDKMTTDINKFIENKDNVLSSILGPTKIRRWILVVPNHLSKHLNAHASTKTAEVIAAQLPYVDSTDFHVLVWDRSTFKTEESELLEQGIRVLRLERKTISDNDISAYQADKSEFASNIETKLSKLKPASQHQIEKARDAMFKQAIYAQNMLEDLKQEYPEYHSQITSGVMEREEKLHVEYFEAQQKSPTQHATALKEALAKKSKLHEDNLDCIATGTVADWLMRCNLDFE</sequence>
<evidence type="ECO:0000313" key="1">
    <source>
        <dbReference type="EMBL" id="CDZ95586.1"/>
    </source>
</evidence>
<dbReference type="RefSeq" id="WP_037025580.1">
    <property type="nucleotide sequence ID" value="NZ_CCSF01000001.1"/>
</dbReference>
<protein>
    <submittedName>
        <fullName evidence="1">Uncharacterized protein</fullName>
    </submittedName>
</protein>
<dbReference type="EMBL" id="CCSF01000001">
    <property type="protein sequence ID" value="CDZ95586.1"/>
    <property type="molecule type" value="Genomic_DNA"/>
</dbReference>
<gene>
    <name evidence="1" type="ORF">BN1079_02921</name>
</gene>
<evidence type="ECO:0000313" key="2">
    <source>
        <dbReference type="Proteomes" id="UP000053902"/>
    </source>
</evidence>
<dbReference type="HOGENOM" id="CLU_077425_0_0_6"/>
<dbReference type="OrthoDB" id="2962756at2"/>
<dbReference type="Proteomes" id="UP000053902">
    <property type="component" value="Unassembled WGS sequence"/>
</dbReference>
<dbReference type="eggNOG" id="ENOG5030BD1">
    <property type="taxonomic scope" value="Bacteria"/>
</dbReference>
<proteinExistence type="predicted"/>
<dbReference type="AlphaFoldDB" id="A0A078M0K6"/>
<organism evidence="1 2">
    <name type="scientific">Pseudomonas saudiphocaensis</name>
    <dbReference type="NCBI Taxonomy" id="1499686"/>
    <lineage>
        <taxon>Bacteria</taxon>
        <taxon>Pseudomonadati</taxon>
        <taxon>Pseudomonadota</taxon>
        <taxon>Gammaproteobacteria</taxon>
        <taxon>Pseudomonadales</taxon>
        <taxon>Pseudomonadaceae</taxon>
        <taxon>Pseudomonas</taxon>
    </lineage>
</organism>